<dbReference type="Proteomes" id="UP001396334">
    <property type="component" value="Unassembled WGS sequence"/>
</dbReference>
<dbReference type="Gene3D" id="3.10.20.90">
    <property type="entry name" value="Phosphatidylinositol 3-kinase Catalytic Subunit, Chain A, domain 1"/>
    <property type="match status" value="1"/>
</dbReference>
<accession>A0ABR2R533</accession>
<dbReference type="PANTHER" id="PTHR47290">
    <property type="entry name" value="RING FINGER PROTEIN"/>
    <property type="match status" value="1"/>
</dbReference>
<evidence type="ECO:0000256" key="1">
    <source>
        <dbReference type="SAM" id="MobiDB-lite"/>
    </source>
</evidence>
<feature type="region of interest" description="Disordered" evidence="1">
    <location>
        <begin position="85"/>
        <end position="118"/>
    </location>
</feature>
<dbReference type="PANTHER" id="PTHR47290:SF4">
    <property type="entry name" value="RING FINGER PROTEIN"/>
    <property type="match status" value="1"/>
</dbReference>
<feature type="region of interest" description="Disordered" evidence="1">
    <location>
        <begin position="135"/>
        <end position="173"/>
    </location>
</feature>
<sequence length="384" mass="42428">MAAYAEFRTKRGIRYQQQQQQRLPDMTMVPAENLPKQHHLPLGGGSGGFYGYCGGGSIYTESFGHMSRVHGYGFHTETCLGVGSDPEANHMAEDESRNNSLNEAGSNSKDNSHQEPELERDEGWLQLGIGGQAQATRYDRNKHDQHDPAARGGGLIELDLLPGGGSPQARPSAPIFHMPEFRAPPRPAPLMHSFSTSLSFQHHQQQGSSSTPPLHGELSSSFRPTTQNILAAPSVSSPSYSVPFGSYFARPFLVQSEMDAAGPSSDITIIDPPRRPRSGIWFVLQASQNQVKEPFLPQIPKSYLRIKDGNMTVQLLMKYLVNKLGLDSESEVEIRCRGQELEPDSTLQQVRDEIWSSRDAVTLLPHTSPPPQHLMVLHYGRSPN</sequence>
<feature type="compositionally biased region" description="Polar residues" evidence="1">
    <location>
        <begin position="98"/>
        <end position="109"/>
    </location>
</feature>
<evidence type="ECO:0000313" key="3">
    <source>
        <dbReference type="Proteomes" id="UP001396334"/>
    </source>
</evidence>
<gene>
    <name evidence="2" type="ORF">V6N11_074962</name>
</gene>
<feature type="region of interest" description="Disordered" evidence="1">
    <location>
        <begin position="197"/>
        <end position="221"/>
    </location>
</feature>
<proteinExistence type="predicted"/>
<dbReference type="InterPro" id="IPR044171">
    <property type="entry name" value="LAX2-like"/>
</dbReference>
<organism evidence="2 3">
    <name type="scientific">Hibiscus sabdariffa</name>
    <name type="common">roselle</name>
    <dbReference type="NCBI Taxonomy" id="183260"/>
    <lineage>
        <taxon>Eukaryota</taxon>
        <taxon>Viridiplantae</taxon>
        <taxon>Streptophyta</taxon>
        <taxon>Embryophyta</taxon>
        <taxon>Tracheophyta</taxon>
        <taxon>Spermatophyta</taxon>
        <taxon>Magnoliopsida</taxon>
        <taxon>eudicotyledons</taxon>
        <taxon>Gunneridae</taxon>
        <taxon>Pentapetalae</taxon>
        <taxon>rosids</taxon>
        <taxon>malvids</taxon>
        <taxon>Malvales</taxon>
        <taxon>Malvaceae</taxon>
        <taxon>Malvoideae</taxon>
        <taxon>Hibiscus</taxon>
    </lineage>
</organism>
<evidence type="ECO:0000313" key="2">
    <source>
        <dbReference type="EMBL" id="KAK9008058.1"/>
    </source>
</evidence>
<protein>
    <submittedName>
        <fullName evidence="2">Uncharacterized protein</fullName>
    </submittedName>
</protein>
<comment type="caution">
    <text evidence="2">The sequence shown here is derived from an EMBL/GenBank/DDBJ whole genome shotgun (WGS) entry which is preliminary data.</text>
</comment>
<keyword evidence="3" id="KW-1185">Reference proteome</keyword>
<reference evidence="2 3" key="1">
    <citation type="journal article" date="2024" name="G3 (Bethesda)">
        <title>Genome assembly of Hibiscus sabdariffa L. provides insights into metabolisms of medicinal natural products.</title>
        <authorList>
            <person name="Kim T."/>
        </authorList>
    </citation>
    <scope>NUCLEOTIDE SEQUENCE [LARGE SCALE GENOMIC DNA]</scope>
    <source>
        <strain evidence="2">TK-2024</strain>
        <tissue evidence="2">Old leaves</tissue>
    </source>
</reference>
<name>A0ABR2R533_9ROSI</name>
<feature type="compositionally biased region" description="Low complexity" evidence="1">
    <location>
        <begin position="197"/>
        <end position="210"/>
    </location>
</feature>
<feature type="compositionally biased region" description="Basic and acidic residues" evidence="1">
    <location>
        <begin position="137"/>
        <end position="149"/>
    </location>
</feature>
<feature type="compositionally biased region" description="Basic and acidic residues" evidence="1">
    <location>
        <begin position="87"/>
        <end position="97"/>
    </location>
</feature>
<dbReference type="EMBL" id="JBBPBN010000026">
    <property type="protein sequence ID" value="KAK9008058.1"/>
    <property type="molecule type" value="Genomic_DNA"/>
</dbReference>